<dbReference type="GO" id="GO:0016616">
    <property type="term" value="F:oxidoreductase activity, acting on the CH-OH group of donors, NAD or NADP as acceptor"/>
    <property type="evidence" value="ECO:0007669"/>
    <property type="project" value="InterPro"/>
</dbReference>
<dbReference type="InterPro" id="IPR045313">
    <property type="entry name" value="CBR1-like"/>
</dbReference>
<proteinExistence type="inferred from homology"/>
<comment type="similarity">
    <text evidence="1 4">Belongs to the short-chain dehydrogenases/reductases (SDR) family.</text>
</comment>
<evidence type="ECO:0000313" key="6">
    <source>
        <dbReference type="Proteomes" id="UP000184693"/>
    </source>
</evidence>
<name>A0A1N6I4D7_9BURK</name>
<dbReference type="CDD" id="cd05324">
    <property type="entry name" value="carb_red_PTCR-like_SDR_c"/>
    <property type="match status" value="1"/>
</dbReference>
<evidence type="ECO:0000256" key="4">
    <source>
        <dbReference type="RuleBase" id="RU000363"/>
    </source>
</evidence>
<dbReference type="PROSITE" id="PS00061">
    <property type="entry name" value="ADH_SHORT"/>
    <property type="match status" value="1"/>
</dbReference>
<dbReference type="InterPro" id="IPR002347">
    <property type="entry name" value="SDR_fam"/>
</dbReference>
<dbReference type="PANTHER" id="PTHR43490:SF99">
    <property type="entry name" value="SHORT-CHAIN DEHYDROGENASE_REDUCTASE"/>
    <property type="match status" value="1"/>
</dbReference>
<evidence type="ECO:0000256" key="3">
    <source>
        <dbReference type="ARBA" id="ARBA00023002"/>
    </source>
</evidence>
<dbReference type="PRINTS" id="PR00080">
    <property type="entry name" value="SDRFAMILY"/>
</dbReference>
<dbReference type="AlphaFoldDB" id="A0A1N6I4D7"/>
<dbReference type="RefSeq" id="WP_074265749.1">
    <property type="nucleotide sequence ID" value="NZ_FSRM01000001.1"/>
</dbReference>
<dbReference type="SUPFAM" id="SSF51735">
    <property type="entry name" value="NAD(P)-binding Rossmann-fold domains"/>
    <property type="match status" value="1"/>
</dbReference>
<keyword evidence="2" id="KW-0521">NADP</keyword>
<dbReference type="InterPro" id="IPR036291">
    <property type="entry name" value="NAD(P)-bd_dom_sf"/>
</dbReference>
<dbReference type="Proteomes" id="UP000184693">
    <property type="component" value="Unassembled WGS sequence"/>
</dbReference>
<dbReference type="Gene3D" id="3.40.50.720">
    <property type="entry name" value="NAD(P)-binding Rossmann-like Domain"/>
    <property type="match status" value="1"/>
</dbReference>
<dbReference type="OrthoDB" id="9789083at2"/>
<gene>
    <name evidence="5" type="ORF">SAMN05444168_3958</name>
</gene>
<evidence type="ECO:0000313" key="5">
    <source>
        <dbReference type="EMBL" id="SIO26863.1"/>
    </source>
</evidence>
<dbReference type="Pfam" id="PF00106">
    <property type="entry name" value="adh_short"/>
    <property type="match status" value="1"/>
</dbReference>
<evidence type="ECO:0000256" key="2">
    <source>
        <dbReference type="ARBA" id="ARBA00022857"/>
    </source>
</evidence>
<protein>
    <submittedName>
        <fullName evidence="5">Short-chain dehydrogenase</fullName>
    </submittedName>
</protein>
<sequence>MQSSSSQIALVTGANKGIGLEIVGTLARKGIRVLLGARNAKLGGAAAAQLKEEGLDVQFIELDLGRPETLRDAAAWIEKHAGKLDVLVNNAGIAVAGDGPPTKADIDTVRRVFETNFFGTLAVTQAMLPLVRKSEAGRIVNVSSGLGSITLNGDPAWEFASVKFLGYNASKAALNMLTVQLAAELRDTPIKVNSADPGFTATDLNQHRGYQTIEQGAAEAIRLALLAEDGPTGGFFNSSGANPW</sequence>
<dbReference type="InterPro" id="IPR020904">
    <property type="entry name" value="Sc_DH/Rdtase_CS"/>
</dbReference>
<dbReference type="PANTHER" id="PTHR43490">
    <property type="entry name" value="(+)-NEOMENTHOL DEHYDROGENASE"/>
    <property type="match status" value="1"/>
</dbReference>
<keyword evidence="3" id="KW-0560">Oxidoreductase</keyword>
<reference evidence="5 6" key="1">
    <citation type="submission" date="2016-11" db="EMBL/GenBank/DDBJ databases">
        <authorList>
            <person name="Jaros S."/>
            <person name="Januszkiewicz K."/>
            <person name="Wedrychowicz H."/>
        </authorList>
    </citation>
    <scope>NUCLEOTIDE SEQUENCE [LARGE SCALE GENOMIC DNA]</scope>
    <source>
        <strain evidence="5 6">GAS86</strain>
    </source>
</reference>
<organism evidence="5 6">
    <name type="scientific">Paraburkholderia phenazinium</name>
    <dbReference type="NCBI Taxonomy" id="60549"/>
    <lineage>
        <taxon>Bacteria</taxon>
        <taxon>Pseudomonadati</taxon>
        <taxon>Pseudomonadota</taxon>
        <taxon>Betaproteobacteria</taxon>
        <taxon>Burkholderiales</taxon>
        <taxon>Burkholderiaceae</taxon>
        <taxon>Paraburkholderia</taxon>
    </lineage>
</organism>
<dbReference type="EMBL" id="FSRM01000001">
    <property type="protein sequence ID" value="SIO26863.1"/>
    <property type="molecule type" value="Genomic_DNA"/>
</dbReference>
<evidence type="ECO:0000256" key="1">
    <source>
        <dbReference type="ARBA" id="ARBA00006484"/>
    </source>
</evidence>
<dbReference type="PRINTS" id="PR00081">
    <property type="entry name" value="GDHRDH"/>
</dbReference>
<accession>A0A1N6I4D7</accession>